<reference evidence="1" key="1">
    <citation type="submission" date="2022-08" db="EMBL/GenBank/DDBJ databases">
        <authorList>
            <person name="Somphong A."/>
            <person name="Phongsopitanun W."/>
        </authorList>
    </citation>
    <scope>NUCLEOTIDE SEQUENCE</scope>
    <source>
        <strain evidence="1">LP05-1</strain>
    </source>
</reference>
<keyword evidence="2" id="KW-1185">Reference proteome</keyword>
<proteinExistence type="predicted"/>
<organism evidence="1 2">
    <name type="scientific">Streptomyces pyxinae</name>
    <dbReference type="NCBI Taxonomy" id="2970734"/>
    <lineage>
        <taxon>Bacteria</taxon>
        <taxon>Bacillati</taxon>
        <taxon>Actinomycetota</taxon>
        <taxon>Actinomycetes</taxon>
        <taxon>Kitasatosporales</taxon>
        <taxon>Streptomycetaceae</taxon>
        <taxon>Streptomyces</taxon>
    </lineage>
</organism>
<sequence length="190" mass="20798">MDPTDSTAWDTALERLLDDVYTFAMAGPRHHGDWARDVLAVMDRSVTDPRGWRTLEWGIDKEGRENGRPAYPFLPPTAEQVRAWTYPVTAGAAAELLASLTQEWFLEGRPVRARADRNDVLADARTVLGRFGAGAVFRTSAERARASASPEFLAADLAGGRPFTHHVMDLGLIAVGADEVGVFWSFNANG</sequence>
<accession>A0ABT2CEL7</accession>
<dbReference type="RefSeq" id="WP_258786761.1">
    <property type="nucleotide sequence ID" value="NZ_JANUGQ010000006.1"/>
</dbReference>
<evidence type="ECO:0000313" key="2">
    <source>
        <dbReference type="Proteomes" id="UP001431313"/>
    </source>
</evidence>
<protein>
    <submittedName>
        <fullName evidence="1">Uncharacterized protein</fullName>
    </submittedName>
</protein>
<name>A0ABT2CEL7_9ACTN</name>
<dbReference type="Proteomes" id="UP001431313">
    <property type="component" value="Unassembled WGS sequence"/>
</dbReference>
<gene>
    <name evidence="1" type="ORF">NX801_09140</name>
</gene>
<comment type="caution">
    <text evidence="1">The sequence shown here is derived from an EMBL/GenBank/DDBJ whole genome shotgun (WGS) entry which is preliminary data.</text>
</comment>
<dbReference type="EMBL" id="JANUGQ010000006">
    <property type="protein sequence ID" value="MCS0635828.1"/>
    <property type="molecule type" value="Genomic_DNA"/>
</dbReference>
<evidence type="ECO:0000313" key="1">
    <source>
        <dbReference type="EMBL" id="MCS0635828.1"/>
    </source>
</evidence>